<evidence type="ECO:0000313" key="4">
    <source>
        <dbReference type="EMBL" id="KZT62331.1"/>
    </source>
</evidence>
<gene>
    <name evidence="4" type="ORF">CALCODRAFT_248722</name>
</gene>
<sequence length="1188" mass="131441">MAWNRPQRAVEAHCQFDTKCTFARSHTTSRNHHGSQPIASLVAWSIRWYGGDGLGRLGMTGSRTRLFTGSSRSASGRPIFELRTSSAVTSSSSSNASLFASSYVRNLHIELSRAHTVGHSSSQATTPFRMDAYALSMLGVCPASIRPEVLNEAPSVLSEDSPKPTENSEVRSFQERRPWEQDPVERNFVNDIPDWIGKGDNSPVWPLYNRKAKEIHESTIEGWDKNMDVLLVFSALFSAVVTAFFVSSMTLLSADTSQQAINALATISAQLAAMNALASLAPTAYQTPESFVPSTSAIMINMLWALSLTISLYASVLAMLVKAWLHNYGTGLSSAPAEQARQRYWRYDCLVDWNVPAIVSALPIMLHVAVFVFLVGLLLFLWPSSTALTARMAVVWIVGGIVYFLLALGPVLRTRCPYTSPLTAVLARIVLRMRRFSKAHHNSCLDPGWLAQRVSASIAHDQVYLDTCLMGWLERACTDEREKESVLCASFGWQPHKVFERFEHNFAATATHAVSRLLKPTLGPPYSWLTESSHLLLRLAVFTTYGEEVGEDSTWATLSTQSWAEAALSKSTNSAVTTAWMGILLWASSNHRSWWEEDPKGVERVERIYAIVVPEFCRALELPTAPLSLVGSWLLIEHLRRAVERLSADPSSDDSAAHHLARLEESVPALRPLFAALPCFIASSKSLPACFLASMQTLWTAKRLYEGDPVPSARILSPGHMAIYPKSQPPLQQVVAWSSLLATGTPRAGIIASTAYITHNPVESQSQAVPEEKNEWYLLYGKLIDCALNTSGLTGALYPTHSGHLLGLLELKAKFPFEFWLLQNLLNSQQGPSTLEKHDVWPLLLQLVDLWSDGTQPSLGISPDALVACSAWDRSSVRYSICASNAFSELVRCARGFRDPRSAIVTTWAINEQLTKLFGGTRTSEQTTITSSLVKRQTEEWAEAILQTGWIDMLVEYVYEEVLRVDSKYCKMMQKAIRMLEDHLIPHLGKLGRLVLEHPPPNMIHGFKEQMLKAVAYSPPPPPPPMSTISKLGNITSLLHPQRWLRLQPRPPQILVPDVELGALTVPEEETPKAGSRSTLALVPTLQDHRDAHEGSTSEKALSMMHRQLFAQNEIPTELSISAQERPLPEQGASVRDHGADPPGRSGGEPSSAQTRSGKGRRPQSRQSILQGRRKARINMGKQAALQE</sequence>
<feature type="transmembrane region" description="Helical" evidence="2">
    <location>
        <begin position="229"/>
        <end position="254"/>
    </location>
</feature>
<feature type="compositionally biased region" description="Basic and acidic residues" evidence="1">
    <location>
        <begin position="160"/>
        <end position="175"/>
    </location>
</feature>
<feature type="region of interest" description="Disordered" evidence="1">
    <location>
        <begin position="1126"/>
        <end position="1188"/>
    </location>
</feature>
<dbReference type="STRING" id="1353952.A0A165JVM6"/>
<accession>A0A165JVM6</accession>
<feature type="transmembrane region" description="Helical" evidence="2">
    <location>
        <begin position="393"/>
        <end position="412"/>
    </location>
</feature>
<feature type="compositionally biased region" description="Basic and acidic residues" evidence="1">
    <location>
        <begin position="1087"/>
        <end position="1097"/>
    </location>
</feature>
<proteinExistence type="predicted"/>
<keyword evidence="2" id="KW-0472">Membrane</keyword>
<feature type="transmembrane region" description="Helical" evidence="2">
    <location>
        <begin position="302"/>
        <end position="325"/>
    </location>
</feature>
<evidence type="ECO:0000313" key="5">
    <source>
        <dbReference type="Proteomes" id="UP000076842"/>
    </source>
</evidence>
<evidence type="ECO:0000256" key="1">
    <source>
        <dbReference type="SAM" id="MobiDB-lite"/>
    </source>
</evidence>
<feature type="transmembrane region" description="Helical" evidence="2">
    <location>
        <begin position="357"/>
        <end position="381"/>
    </location>
</feature>
<keyword evidence="2" id="KW-1133">Transmembrane helix</keyword>
<evidence type="ECO:0000256" key="2">
    <source>
        <dbReference type="SAM" id="Phobius"/>
    </source>
</evidence>
<feature type="region of interest" description="Disordered" evidence="1">
    <location>
        <begin position="153"/>
        <end position="175"/>
    </location>
</feature>
<dbReference type="OrthoDB" id="3235960at2759"/>
<organism evidence="4 5">
    <name type="scientific">Calocera cornea HHB12733</name>
    <dbReference type="NCBI Taxonomy" id="1353952"/>
    <lineage>
        <taxon>Eukaryota</taxon>
        <taxon>Fungi</taxon>
        <taxon>Dikarya</taxon>
        <taxon>Basidiomycota</taxon>
        <taxon>Agaricomycotina</taxon>
        <taxon>Dacrymycetes</taxon>
        <taxon>Dacrymycetales</taxon>
        <taxon>Dacrymycetaceae</taxon>
        <taxon>Calocera</taxon>
    </lineage>
</organism>
<keyword evidence="5" id="KW-1185">Reference proteome</keyword>
<feature type="region of interest" description="Disordered" evidence="1">
    <location>
        <begin position="1067"/>
        <end position="1099"/>
    </location>
</feature>
<dbReference type="AlphaFoldDB" id="A0A165JVM6"/>
<dbReference type="InterPro" id="IPR045338">
    <property type="entry name" value="DUF6535"/>
</dbReference>
<keyword evidence="2" id="KW-0812">Transmembrane</keyword>
<evidence type="ECO:0000259" key="3">
    <source>
        <dbReference type="Pfam" id="PF20153"/>
    </source>
</evidence>
<protein>
    <recommendedName>
        <fullName evidence="3">DUF6535 domain-containing protein</fullName>
    </recommendedName>
</protein>
<feature type="transmembrane region" description="Helical" evidence="2">
    <location>
        <begin position="260"/>
        <end position="281"/>
    </location>
</feature>
<reference evidence="4 5" key="1">
    <citation type="journal article" date="2016" name="Mol. Biol. Evol.">
        <title>Comparative Genomics of Early-Diverging Mushroom-Forming Fungi Provides Insights into the Origins of Lignocellulose Decay Capabilities.</title>
        <authorList>
            <person name="Nagy L.G."/>
            <person name="Riley R."/>
            <person name="Tritt A."/>
            <person name="Adam C."/>
            <person name="Daum C."/>
            <person name="Floudas D."/>
            <person name="Sun H."/>
            <person name="Yadav J.S."/>
            <person name="Pangilinan J."/>
            <person name="Larsson K.H."/>
            <person name="Matsuura K."/>
            <person name="Barry K."/>
            <person name="Labutti K."/>
            <person name="Kuo R."/>
            <person name="Ohm R.A."/>
            <person name="Bhattacharya S.S."/>
            <person name="Shirouzu T."/>
            <person name="Yoshinaga Y."/>
            <person name="Martin F.M."/>
            <person name="Grigoriev I.V."/>
            <person name="Hibbett D.S."/>
        </authorList>
    </citation>
    <scope>NUCLEOTIDE SEQUENCE [LARGE SCALE GENOMIC DNA]</scope>
    <source>
        <strain evidence="4 5">HHB12733</strain>
    </source>
</reference>
<dbReference type="InParanoid" id="A0A165JVM6"/>
<dbReference type="Proteomes" id="UP000076842">
    <property type="component" value="Unassembled WGS sequence"/>
</dbReference>
<name>A0A165JVM6_9BASI</name>
<feature type="domain" description="DUF6535" evidence="3">
    <location>
        <begin position="205"/>
        <end position="383"/>
    </location>
</feature>
<dbReference type="Pfam" id="PF20153">
    <property type="entry name" value="DUF6535"/>
    <property type="match status" value="1"/>
</dbReference>
<dbReference type="EMBL" id="KV423917">
    <property type="protein sequence ID" value="KZT62331.1"/>
    <property type="molecule type" value="Genomic_DNA"/>
</dbReference>